<dbReference type="SUPFAM" id="SSF49354">
    <property type="entry name" value="PapD-like"/>
    <property type="match status" value="1"/>
</dbReference>
<accession>A0A1G5L8V4</accession>
<dbReference type="Pfam" id="PF00345">
    <property type="entry name" value="PapD_N"/>
    <property type="match status" value="1"/>
</dbReference>
<gene>
    <name evidence="12" type="ORF">SAMN02927935_04091</name>
</gene>
<dbReference type="InterPro" id="IPR008962">
    <property type="entry name" value="PapD-like_sf"/>
</dbReference>
<feature type="domain" description="Pili assembly chaperone N-terminal" evidence="10">
    <location>
        <begin position="27"/>
        <end position="149"/>
    </location>
</feature>
<comment type="similarity">
    <text evidence="2 8">Belongs to the periplasmic pilus chaperone family.</text>
</comment>
<evidence type="ECO:0000256" key="4">
    <source>
        <dbReference type="ARBA" id="ARBA00022729"/>
    </source>
</evidence>
<evidence type="ECO:0000256" key="7">
    <source>
        <dbReference type="ARBA" id="ARBA00023319"/>
    </source>
</evidence>
<evidence type="ECO:0000256" key="5">
    <source>
        <dbReference type="ARBA" id="ARBA00022764"/>
    </source>
</evidence>
<dbReference type="InterPro" id="IPR050643">
    <property type="entry name" value="Periplasmic_pilus_chap"/>
</dbReference>
<dbReference type="InterPro" id="IPR036316">
    <property type="entry name" value="Pili_assmbl_chap_C_dom_sf"/>
</dbReference>
<dbReference type="PANTHER" id="PTHR30251:SF2">
    <property type="entry name" value="FIMBRIAL CHAPERONE YADV-RELATED"/>
    <property type="match status" value="1"/>
</dbReference>
<evidence type="ECO:0000256" key="6">
    <source>
        <dbReference type="ARBA" id="ARBA00023186"/>
    </source>
</evidence>
<dbReference type="SUPFAM" id="SSF49584">
    <property type="entry name" value="Periplasmic chaperone C-domain"/>
    <property type="match status" value="1"/>
</dbReference>
<evidence type="ECO:0000259" key="10">
    <source>
        <dbReference type="Pfam" id="PF00345"/>
    </source>
</evidence>
<feature type="chain" id="PRO_5046925288" evidence="9">
    <location>
        <begin position="27"/>
        <end position="234"/>
    </location>
</feature>
<keyword evidence="13" id="KW-1185">Reference proteome</keyword>
<feature type="domain" description="Pili assembly chaperone C-terminal" evidence="11">
    <location>
        <begin position="172"/>
        <end position="227"/>
    </location>
</feature>
<organism evidence="12 13">
    <name type="scientific">Serratia nematodiphila</name>
    <dbReference type="NCBI Taxonomy" id="458197"/>
    <lineage>
        <taxon>Bacteria</taxon>
        <taxon>Pseudomonadati</taxon>
        <taxon>Pseudomonadota</taxon>
        <taxon>Gammaproteobacteria</taxon>
        <taxon>Enterobacterales</taxon>
        <taxon>Yersiniaceae</taxon>
        <taxon>Serratia</taxon>
    </lineage>
</organism>
<evidence type="ECO:0000313" key="12">
    <source>
        <dbReference type="EMBL" id="SCZ09014.1"/>
    </source>
</evidence>
<dbReference type="PANTHER" id="PTHR30251">
    <property type="entry name" value="PILUS ASSEMBLY CHAPERONE"/>
    <property type="match status" value="1"/>
</dbReference>
<keyword evidence="4 9" id="KW-0732">Signal</keyword>
<dbReference type="InterPro" id="IPR013783">
    <property type="entry name" value="Ig-like_fold"/>
</dbReference>
<sequence length="234" mass="25293">MSNKARFFSCAFFLAVLASFPMMASASVVINGTRVIYSSSDKETTVRLNNVGKSPVLIQSWIDDGDPNKKPENINVPFILTPPINRIDAGKGQTLRLSYTGAPLPADKESVYWLNVLEIPAKKQLKGDESLLQMAFRSRIKLFFRPDGLSGDANEAAKQLSWSVTPGGVKATNPTPYFVSLVSLAANGKETEGQMIAPRSALEFKGVSAAAGKSLSVEFVNDYGAVNKFIALVK</sequence>
<keyword evidence="6 8" id="KW-0143">Chaperone</keyword>
<reference evidence="12 13" key="1">
    <citation type="submission" date="2016-10" db="EMBL/GenBank/DDBJ databases">
        <authorList>
            <person name="Varghese N."/>
            <person name="Submissions S."/>
        </authorList>
    </citation>
    <scope>NUCLEOTIDE SEQUENCE [LARGE SCALE GENOMIC DNA]</scope>
    <source>
        <strain evidence="12 13">CGMCC 1.6853</strain>
    </source>
</reference>
<feature type="signal peptide" evidence="9">
    <location>
        <begin position="1"/>
        <end position="26"/>
    </location>
</feature>
<name>A0A1G5L8V4_9GAMM</name>
<dbReference type="EMBL" id="FMUT01000012">
    <property type="protein sequence ID" value="SCZ09014.1"/>
    <property type="molecule type" value="Genomic_DNA"/>
</dbReference>
<dbReference type="Proteomes" id="UP000183031">
    <property type="component" value="Unassembled WGS sequence"/>
</dbReference>
<evidence type="ECO:0000259" key="11">
    <source>
        <dbReference type="Pfam" id="PF02753"/>
    </source>
</evidence>
<dbReference type="InterPro" id="IPR018046">
    <property type="entry name" value="Pili_assmbl_chaperone_CS"/>
</dbReference>
<dbReference type="InterPro" id="IPR016148">
    <property type="entry name" value="Pili_assmbl_chaperone_C"/>
</dbReference>
<evidence type="ECO:0000256" key="9">
    <source>
        <dbReference type="SAM" id="SignalP"/>
    </source>
</evidence>
<keyword evidence="3" id="KW-1029">Fimbrium biogenesis</keyword>
<protein>
    <submittedName>
        <fullName evidence="12">Chaperone protein EcpD</fullName>
    </submittedName>
</protein>
<evidence type="ECO:0000256" key="3">
    <source>
        <dbReference type="ARBA" id="ARBA00022558"/>
    </source>
</evidence>
<evidence type="ECO:0000313" key="13">
    <source>
        <dbReference type="Proteomes" id="UP000183031"/>
    </source>
</evidence>
<proteinExistence type="inferred from homology"/>
<keyword evidence="5" id="KW-0574">Periplasm</keyword>
<keyword evidence="7" id="KW-0393">Immunoglobulin domain</keyword>
<dbReference type="PRINTS" id="PR00969">
    <property type="entry name" value="CHAPERONPILI"/>
</dbReference>
<evidence type="ECO:0000256" key="1">
    <source>
        <dbReference type="ARBA" id="ARBA00004418"/>
    </source>
</evidence>
<dbReference type="Gene3D" id="2.60.40.10">
    <property type="entry name" value="Immunoglobulins"/>
    <property type="match status" value="2"/>
</dbReference>
<comment type="subcellular location">
    <subcellularLocation>
        <location evidence="1 8">Periplasm</location>
    </subcellularLocation>
</comment>
<dbReference type="Pfam" id="PF02753">
    <property type="entry name" value="PapD_C"/>
    <property type="match status" value="1"/>
</dbReference>
<comment type="caution">
    <text evidence="12">The sequence shown here is derived from an EMBL/GenBank/DDBJ whole genome shotgun (WGS) entry which is preliminary data.</text>
</comment>
<dbReference type="RefSeq" id="WP_033631872.1">
    <property type="nucleotide sequence ID" value="NZ_CBCSIN010000012.1"/>
</dbReference>
<dbReference type="InterPro" id="IPR016147">
    <property type="entry name" value="Pili_assmbl_chaperone_N"/>
</dbReference>
<evidence type="ECO:0000256" key="8">
    <source>
        <dbReference type="RuleBase" id="RU003918"/>
    </source>
</evidence>
<evidence type="ECO:0000256" key="2">
    <source>
        <dbReference type="ARBA" id="ARBA00007399"/>
    </source>
</evidence>
<dbReference type="PROSITE" id="PS00635">
    <property type="entry name" value="PILI_CHAPERONE"/>
    <property type="match status" value="1"/>
</dbReference>
<dbReference type="InterPro" id="IPR001829">
    <property type="entry name" value="Pili_assmbl_chaperone_bac"/>
</dbReference>